<name>A0A8J4EZK1_9CHLO</name>
<feature type="compositionally biased region" description="Pro residues" evidence="1">
    <location>
        <begin position="12"/>
        <end position="21"/>
    </location>
</feature>
<sequence>MEVACTRAMALPLPPPLPPPRVGDTSMGMEIPPPPPLPRLLDPIRPDTLARRTGEGLLLSLAKLPTPETDKRNGRIFEVEENGVGRTNPPGDTTDDDDVKDPSAEPLYGGVGAAEDTVLCPTLGKEVGSSPRARAMAFERLCGLCAASTLAARRSLLCRRSELPLKANELMA</sequence>
<feature type="compositionally biased region" description="Basic and acidic residues" evidence="1">
    <location>
        <begin position="68"/>
        <end position="78"/>
    </location>
</feature>
<comment type="caution">
    <text evidence="2">The sequence shown here is derived from an EMBL/GenBank/DDBJ whole genome shotgun (WGS) entry which is preliminary data.</text>
</comment>
<dbReference type="AlphaFoldDB" id="A0A8J4EZK1"/>
<feature type="region of interest" description="Disordered" evidence="1">
    <location>
        <begin position="1"/>
        <end position="44"/>
    </location>
</feature>
<evidence type="ECO:0000256" key="1">
    <source>
        <dbReference type="SAM" id="MobiDB-lite"/>
    </source>
</evidence>
<evidence type="ECO:0000313" key="2">
    <source>
        <dbReference type="EMBL" id="GIL53370.1"/>
    </source>
</evidence>
<accession>A0A8J4EZK1</accession>
<keyword evidence="3" id="KW-1185">Reference proteome</keyword>
<protein>
    <submittedName>
        <fullName evidence="2">Uncharacterized protein</fullName>
    </submittedName>
</protein>
<dbReference type="EMBL" id="BNCO01000015">
    <property type="protein sequence ID" value="GIL53370.1"/>
    <property type="molecule type" value="Genomic_DNA"/>
</dbReference>
<reference evidence="2" key="1">
    <citation type="journal article" date="2021" name="Proc. Natl. Acad. Sci. U.S.A.">
        <title>Three genomes in the algal genus Volvox reveal the fate of a haploid sex-determining region after a transition to homothallism.</title>
        <authorList>
            <person name="Yamamoto K."/>
            <person name="Hamaji T."/>
            <person name="Kawai-Toyooka H."/>
            <person name="Matsuzaki R."/>
            <person name="Takahashi F."/>
            <person name="Nishimura Y."/>
            <person name="Kawachi M."/>
            <person name="Noguchi H."/>
            <person name="Minakuchi Y."/>
            <person name="Umen J.G."/>
            <person name="Toyoda A."/>
            <person name="Nozaki H."/>
        </authorList>
    </citation>
    <scope>NUCLEOTIDE SEQUENCE</scope>
    <source>
        <strain evidence="2">NIES-3780</strain>
    </source>
</reference>
<proteinExistence type="predicted"/>
<feature type="region of interest" description="Disordered" evidence="1">
    <location>
        <begin position="63"/>
        <end position="103"/>
    </location>
</feature>
<evidence type="ECO:0000313" key="3">
    <source>
        <dbReference type="Proteomes" id="UP000747399"/>
    </source>
</evidence>
<organism evidence="2 3">
    <name type="scientific">Volvox africanus</name>
    <dbReference type="NCBI Taxonomy" id="51714"/>
    <lineage>
        <taxon>Eukaryota</taxon>
        <taxon>Viridiplantae</taxon>
        <taxon>Chlorophyta</taxon>
        <taxon>core chlorophytes</taxon>
        <taxon>Chlorophyceae</taxon>
        <taxon>CS clade</taxon>
        <taxon>Chlamydomonadales</taxon>
        <taxon>Volvocaceae</taxon>
        <taxon>Volvox</taxon>
    </lineage>
</organism>
<gene>
    <name evidence="2" type="ORF">Vafri_8988</name>
</gene>
<dbReference type="Proteomes" id="UP000747399">
    <property type="component" value="Unassembled WGS sequence"/>
</dbReference>